<evidence type="ECO:0000259" key="1">
    <source>
        <dbReference type="Pfam" id="PF02836"/>
    </source>
</evidence>
<name>A0A918WDH4_9BACT</name>
<dbReference type="Gene3D" id="3.20.20.80">
    <property type="entry name" value="Glycosidases"/>
    <property type="match status" value="2"/>
</dbReference>
<evidence type="ECO:0000313" key="2">
    <source>
        <dbReference type="EMBL" id="GHC41030.1"/>
    </source>
</evidence>
<dbReference type="Proteomes" id="UP000644507">
    <property type="component" value="Unassembled WGS sequence"/>
</dbReference>
<reference evidence="2" key="1">
    <citation type="journal article" date="2014" name="Int. J. Syst. Evol. Microbiol.">
        <title>Complete genome sequence of Corynebacterium casei LMG S-19264T (=DSM 44701T), isolated from a smear-ripened cheese.</title>
        <authorList>
            <consortium name="US DOE Joint Genome Institute (JGI-PGF)"/>
            <person name="Walter F."/>
            <person name="Albersmeier A."/>
            <person name="Kalinowski J."/>
            <person name="Ruckert C."/>
        </authorList>
    </citation>
    <scope>NUCLEOTIDE SEQUENCE</scope>
    <source>
        <strain evidence="2">KCTC 12988</strain>
    </source>
</reference>
<protein>
    <recommendedName>
        <fullName evidence="1">Glycoside hydrolase family 2 catalytic domain-containing protein</fullName>
    </recommendedName>
</protein>
<gene>
    <name evidence="2" type="ORF">GCM10007100_02060</name>
</gene>
<comment type="caution">
    <text evidence="2">The sequence shown here is derived from an EMBL/GenBank/DDBJ whole genome shotgun (WGS) entry which is preliminary data.</text>
</comment>
<dbReference type="SUPFAM" id="SSF51445">
    <property type="entry name" value="(Trans)glycosidases"/>
    <property type="match status" value="1"/>
</dbReference>
<evidence type="ECO:0000313" key="3">
    <source>
        <dbReference type="Proteomes" id="UP000644507"/>
    </source>
</evidence>
<sequence>MFSLAALLLPEASQAELIEVSRGPGKSWKELPTRTLADLPALAPDGKTGAFGGLVVATPRPSGFFSTTFANGRWWLVDPEGFPFLNRGVTSIKETKTKSAREELKRRFENPEGWAKETKALLKEHGFNGLGPWCDEDVLQPAQSGLPYTKLWNFMSAYGKKRGGTFQKSGHRGYPGDCPFIFDPEFKDFCDQHAAQLAATKDDPWLLGHFTDNELPWNIKMLDRYLALPDKDPGHQAAMKWLQDEGISKPFTEKNRGDFVGYAAGVYFQTVCDAIRKHDPNHLILGSRFHGSGLRVPQLFEAAGRHLDVISVNYYHAWTPEQDRLKAWSEKAGKPILITEWYAKGVDSGMGNTSGAGWLVKTQEDRAAFYQNFTLGLLESKVCVGWHWFRYSDNDPNQKGVDPSNLDANKGIVTSHYEPYQALLDAMKAVNTRTYRIADYFDQN</sequence>
<feature type="domain" description="Glycoside hydrolase family 2 catalytic" evidence="1">
    <location>
        <begin position="263"/>
        <end position="426"/>
    </location>
</feature>
<dbReference type="Pfam" id="PF02836">
    <property type="entry name" value="Glyco_hydro_2_C"/>
    <property type="match status" value="1"/>
</dbReference>
<dbReference type="InterPro" id="IPR017853">
    <property type="entry name" value="GH"/>
</dbReference>
<dbReference type="InterPro" id="IPR006103">
    <property type="entry name" value="Glyco_hydro_2_cat"/>
</dbReference>
<dbReference type="EMBL" id="BMXI01000001">
    <property type="protein sequence ID" value="GHC41030.1"/>
    <property type="molecule type" value="Genomic_DNA"/>
</dbReference>
<dbReference type="GO" id="GO:0004553">
    <property type="term" value="F:hydrolase activity, hydrolyzing O-glycosyl compounds"/>
    <property type="evidence" value="ECO:0007669"/>
    <property type="project" value="InterPro"/>
</dbReference>
<dbReference type="AlphaFoldDB" id="A0A918WDH4"/>
<accession>A0A918WDH4</accession>
<proteinExistence type="predicted"/>
<keyword evidence="3" id="KW-1185">Reference proteome</keyword>
<dbReference type="GO" id="GO:0005975">
    <property type="term" value="P:carbohydrate metabolic process"/>
    <property type="evidence" value="ECO:0007669"/>
    <property type="project" value="InterPro"/>
</dbReference>
<reference evidence="2" key="2">
    <citation type="submission" date="2020-09" db="EMBL/GenBank/DDBJ databases">
        <authorList>
            <person name="Sun Q."/>
            <person name="Kim S."/>
        </authorList>
    </citation>
    <scope>NUCLEOTIDE SEQUENCE</scope>
    <source>
        <strain evidence="2">KCTC 12988</strain>
    </source>
</reference>
<organism evidence="2 3">
    <name type="scientific">Roseibacillus persicicus</name>
    <dbReference type="NCBI Taxonomy" id="454148"/>
    <lineage>
        <taxon>Bacteria</taxon>
        <taxon>Pseudomonadati</taxon>
        <taxon>Verrucomicrobiota</taxon>
        <taxon>Verrucomicrobiia</taxon>
        <taxon>Verrucomicrobiales</taxon>
        <taxon>Verrucomicrobiaceae</taxon>
        <taxon>Roseibacillus</taxon>
    </lineage>
</organism>